<dbReference type="InterPro" id="IPR007627">
    <property type="entry name" value="RNA_pol_sigma70_r2"/>
</dbReference>
<dbReference type="InterPro" id="IPR013249">
    <property type="entry name" value="RNA_pol_sigma70_r4_t2"/>
</dbReference>
<evidence type="ECO:0000313" key="8">
    <source>
        <dbReference type="Proteomes" id="UP000076503"/>
    </source>
</evidence>
<dbReference type="GO" id="GO:0003677">
    <property type="term" value="F:DNA binding"/>
    <property type="evidence" value="ECO:0007669"/>
    <property type="project" value="InterPro"/>
</dbReference>
<dbReference type="GO" id="GO:0016987">
    <property type="term" value="F:sigma factor activity"/>
    <property type="evidence" value="ECO:0007669"/>
    <property type="project" value="UniProtKB-KW"/>
</dbReference>
<dbReference type="InterPro" id="IPR013325">
    <property type="entry name" value="RNA_pol_sigma_r2"/>
</dbReference>
<dbReference type="Proteomes" id="UP000076503">
    <property type="component" value="Unassembled WGS sequence"/>
</dbReference>
<dbReference type="PANTHER" id="PTHR43133:SF63">
    <property type="entry name" value="RNA POLYMERASE SIGMA FACTOR FECI-RELATED"/>
    <property type="match status" value="1"/>
</dbReference>
<gene>
    <name evidence="7" type="ORF">N476_05475</name>
</gene>
<evidence type="ECO:0000256" key="3">
    <source>
        <dbReference type="ARBA" id="ARBA00023082"/>
    </source>
</evidence>
<dbReference type="EMBL" id="AUXZ01000141">
    <property type="protein sequence ID" value="KZN44446.1"/>
    <property type="molecule type" value="Genomic_DNA"/>
</dbReference>
<name>A0A166ZLU0_9GAMM</name>
<keyword evidence="3" id="KW-0731">Sigma factor</keyword>
<evidence type="ECO:0008006" key="9">
    <source>
        <dbReference type="Google" id="ProtNLM"/>
    </source>
</evidence>
<comment type="caution">
    <text evidence="7">The sequence shown here is derived from an EMBL/GenBank/DDBJ whole genome shotgun (WGS) entry which is preliminary data.</text>
</comment>
<dbReference type="GO" id="GO:0006352">
    <property type="term" value="P:DNA-templated transcription initiation"/>
    <property type="evidence" value="ECO:0007669"/>
    <property type="project" value="InterPro"/>
</dbReference>
<dbReference type="SUPFAM" id="SSF88946">
    <property type="entry name" value="Sigma2 domain of RNA polymerase sigma factors"/>
    <property type="match status" value="1"/>
</dbReference>
<dbReference type="Pfam" id="PF04542">
    <property type="entry name" value="Sigma70_r2"/>
    <property type="match status" value="1"/>
</dbReference>
<dbReference type="InterPro" id="IPR039425">
    <property type="entry name" value="RNA_pol_sigma-70-like"/>
</dbReference>
<evidence type="ECO:0000256" key="2">
    <source>
        <dbReference type="ARBA" id="ARBA00023015"/>
    </source>
</evidence>
<evidence type="ECO:0000259" key="6">
    <source>
        <dbReference type="Pfam" id="PF08281"/>
    </source>
</evidence>
<evidence type="ECO:0000313" key="7">
    <source>
        <dbReference type="EMBL" id="KZN44446.1"/>
    </source>
</evidence>
<dbReference type="InterPro" id="IPR036388">
    <property type="entry name" value="WH-like_DNA-bd_sf"/>
</dbReference>
<dbReference type="InterPro" id="IPR013324">
    <property type="entry name" value="RNA_pol_sigma_r3/r4-like"/>
</dbReference>
<feature type="domain" description="RNA polymerase sigma factor 70 region 4 type 2" evidence="6">
    <location>
        <begin position="144"/>
        <end position="192"/>
    </location>
</feature>
<accession>A0A166ZLU0</accession>
<dbReference type="Pfam" id="PF08281">
    <property type="entry name" value="Sigma70_r4_2"/>
    <property type="match status" value="1"/>
</dbReference>
<feature type="domain" description="RNA polymerase sigma-70 region 2" evidence="5">
    <location>
        <begin position="45"/>
        <end position="110"/>
    </location>
</feature>
<protein>
    <recommendedName>
        <fullName evidence="9">RNA polymerase sigma factor 70 region 4 type 2 domain-containing protein</fullName>
    </recommendedName>
</protein>
<reference evidence="7 8" key="1">
    <citation type="submission" date="2013-07" db="EMBL/GenBank/DDBJ databases">
        <title>Comparative Genomic and Metabolomic Analysis of Twelve Strains of Pseudoalteromonas luteoviolacea.</title>
        <authorList>
            <person name="Vynne N.G."/>
            <person name="Mansson M."/>
            <person name="Gram L."/>
        </authorList>
    </citation>
    <scope>NUCLEOTIDE SEQUENCE [LARGE SCALE GENOMIC DNA]</scope>
    <source>
        <strain evidence="7 8">H33</strain>
    </source>
</reference>
<dbReference type="PANTHER" id="PTHR43133">
    <property type="entry name" value="RNA POLYMERASE ECF-TYPE SIGMA FACTO"/>
    <property type="match status" value="1"/>
</dbReference>
<keyword evidence="4" id="KW-0804">Transcription</keyword>
<dbReference type="InterPro" id="IPR014284">
    <property type="entry name" value="RNA_pol_sigma-70_dom"/>
</dbReference>
<evidence type="ECO:0000256" key="4">
    <source>
        <dbReference type="ARBA" id="ARBA00023163"/>
    </source>
</evidence>
<keyword evidence="2" id="KW-0805">Transcription regulation</keyword>
<dbReference type="PATRIC" id="fig|1365251.3.peg.5219"/>
<dbReference type="Gene3D" id="1.10.10.10">
    <property type="entry name" value="Winged helix-like DNA-binding domain superfamily/Winged helix DNA-binding domain"/>
    <property type="match status" value="1"/>
</dbReference>
<evidence type="ECO:0000256" key="1">
    <source>
        <dbReference type="ARBA" id="ARBA00010641"/>
    </source>
</evidence>
<proteinExistence type="inferred from homology"/>
<dbReference type="AlphaFoldDB" id="A0A166ZLU0"/>
<dbReference type="NCBIfam" id="TIGR02937">
    <property type="entry name" value="sigma70-ECF"/>
    <property type="match status" value="1"/>
</dbReference>
<evidence type="ECO:0000259" key="5">
    <source>
        <dbReference type="Pfam" id="PF04542"/>
    </source>
</evidence>
<dbReference type="SUPFAM" id="SSF88659">
    <property type="entry name" value="Sigma3 and sigma4 domains of RNA polymerase sigma factors"/>
    <property type="match status" value="1"/>
</dbReference>
<organism evidence="7 8">
    <name type="scientific">Pseudoalteromonas luteoviolacea H33</name>
    <dbReference type="NCBI Taxonomy" id="1365251"/>
    <lineage>
        <taxon>Bacteria</taxon>
        <taxon>Pseudomonadati</taxon>
        <taxon>Pseudomonadota</taxon>
        <taxon>Gammaproteobacteria</taxon>
        <taxon>Alteromonadales</taxon>
        <taxon>Pseudoalteromonadaceae</taxon>
        <taxon>Pseudoalteromonas</taxon>
    </lineage>
</organism>
<sequence length="209" mass="24558">MIKSRIIWPFHCHRFTFELESTHLSETVKTTSKISHLKSHLLTSLYHKYSQEICAFLKSKFGEPPDSEDIVQATFERFSRLEHQEKIENHRAFLYKMAQNLVLDFKRSEKTRQRYIDEQISDPDVSLDDREPSLVLNNKQKLALIDRALMQLPAQQRQLFLLNRVHQMSYAEIARRCEMSQTEVKRQVAKAVLICSNALNHQTKVSAND</sequence>
<dbReference type="Gene3D" id="1.10.1740.10">
    <property type="match status" value="1"/>
</dbReference>
<comment type="similarity">
    <text evidence="1">Belongs to the sigma-70 factor family. ECF subfamily.</text>
</comment>